<evidence type="ECO:0000256" key="8">
    <source>
        <dbReference type="ARBA" id="ARBA00023136"/>
    </source>
</evidence>
<dbReference type="GO" id="GO:0005789">
    <property type="term" value="C:endoplasmic reticulum membrane"/>
    <property type="evidence" value="ECO:0007669"/>
    <property type="project" value="UniProtKB-SubCell"/>
</dbReference>
<dbReference type="Gene3D" id="2.70.98.110">
    <property type="entry name" value="Glycosyl hydrolase family 63, N-terminal domain"/>
    <property type="match status" value="1"/>
</dbReference>
<dbReference type="SUPFAM" id="SSF48208">
    <property type="entry name" value="Six-hairpin glycosidases"/>
    <property type="match status" value="1"/>
</dbReference>
<evidence type="ECO:0000313" key="18">
    <source>
        <dbReference type="Proteomes" id="UP000326924"/>
    </source>
</evidence>
<feature type="domain" description="UVR" evidence="16">
    <location>
        <begin position="845"/>
        <end position="874"/>
    </location>
</feature>
<dbReference type="EC" id="3.2.1.106" evidence="11 13"/>
<dbReference type="InterPro" id="IPR001943">
    <property type="entry name" value="UVR_dom"/>
</dbReference>
<keyword evidence="5 13" id="KW-0256">Endoplasmic reticulum</keyword>
<evidence type="ECO:0000256" key="12">
    <source>
        <dbReference type="ARBA" id="ARBA00052431"/>
    </source>
</evidence>
<organism evidence="17 18">
    <name type="scientific">Sphaerosporella brunnea</name>
    <dbReference type="NCBI Taxonomy" id="1250544"/>
    <lineage>
        <taxon>Eukaryota</taxon>
        <taxon>Fungi</taxon>
        <taxon>Dikarya</taxon>
        <taxon>Ascomycota</taxon>
        <taxon>Pezizomycotina</taxon>
        <taxon>Pezizomycetes</taxon>
        <taxon>Pezizales</taxon>
        <taxon>Pyronemataceae</taxon>
        <taxon>Sphaerosporella</taxon>
    </lineage>
</organism>
<keyword evidence="8" id="KW-0472">Membrane</keyword>
<dbReference type="Gene3D" id="1.50.10.10">
    <property type="match status" value="1"/>
</dbReference>
<dbReference type="FunCoup" id="A0A5J5EKW1">
    <property type="interactions" value="638"/>
</dbReference>
<keyword evidence="18" id="KW-1185">Reference proteome</keyword>
<gene>
    <name evidence="17" type="ORF">FN846DRAFT_900465</name>
</gene>
<evidence type="ECO:0000256" key="6">
    <source>
        <dbReference type="ARBA" id="ARBA00022968"/>
    </source>
</evidence>
<dbReference type="InterPro" id="IPR012341">
    <property type="entry name" value="6hp_glycosidase-like_sf"/>
</dbReference>
<evidence type="ECO:0000256" key="4">
    <source>
        <dbReference type="ARBA" id="ARBA00022801"/>
    </source>
</evidence>
<evidence type="ECO:0000256" key="11">
    <source>
        <dbReference type="ARBA" id="ARBA00038888"/>
    </source>
</evidence>
<dbReference type="PANTHER" id="PTHR10412">
    <property type="entry name" value="MANNOSYL-OLIGOSACCHARIDE GLUCOSIDASE"/>
    <property type="match status" value="1"/>
</dbReference>
<dbReference type="InterPro" id="IPR008928">
    <property type="entry name" value="6-hairpin_glycosidase_sf"/>
</dbReference>
<dbReference type="FunFam" id="2.70.98.110:FF:000003">
    <property type="entry name" value="Probable mannosyl-oligosaccharide glucosidase"/>
    <property type="match status" value="1"/>
</dbReference>
<keyword evidence="4 13" id="KW-0378">Hydrolase</keyword>
<comment type="catalytic activity">
    <reaction evidence="12 13">
        <text>N(4)-(alpha-D-Glc-(1-&gt;2)-alpha-D-Glc-(1-&gt;3)-alpha-D-Glc-(1-&gt;3)-alpha-D-Man-(1-&gt;2)-alpha-D-Man-(1-&gt;2)-alpha-D-Man-(1-&gt;3)-[alpha-D-Man-(1-&gt;2)-alpha-D-Man-(1-&gt;3)-[alpha-D-Man-(1-&gt;2)-alpha-D-Man-(1-&gt;6)]-alpha-D-Man-(1-&gt;6)]-beta-D-Man-(1-&gt;4)-beta-D-GlcNAc-(1-&gt;4)-beta-D-GlcNAc)-L-asparaginyl-[protein] + H2O = N(4)-(alpha-D-Glc-(1-&gt;3)-alpha-D-Glc-(1-&gt;3)-alpha-D-Man-(1-&gt;2)-alpha-D-Man-(1-&gt;2)-alpha-D-Man-(1-&gt;3)-[alpha-D-Man-(1-&gt;2)-alpha-D-Man-(1-&gt;3)-[alpha-D-Man-(1-&gt;2)-alpha-D-Man-(1-&gt;6)]-alpha-D-Man-(1-&gt;6)]-beta-D-Man-(1-&gt;4)-beta-D-GlcNAc-(1-&gt;4)-beta-D-GlcNAc)-L-asparaginyl-[protein] + beta-D-glucose</text>
        <dbReference type="Rhea" id="RHEA:55988"/>
        <dbReference type="Rhea" id="RHEA-COMP:12806"/>
        <dbReference type="Rhea" id="RHEA-COMP:14355"/>
        <dbReference type="ChEBI" id="CHEBI:15377"/>
        <dbReference type="ChEBI" id="CHEBI:15903"/>
        <dbReference type="ChEBI" id="CHEBI:59082"/>
        <dbReference type="ChEBI" id="CHEBI:132537"/>
        <dbReference type="EC" id="3.2.1.106"/>
    </reaction>
</comment>
<evidence type="ECO:0000256" key="10">
    <source>
        <dbReference type="ARBA" id="ARBA00023295"/>
    </source>
</evidence>
<comment type="similarity">
    <text evidence="2 13">Belongs to the glycosyl hydrolase 63 family.</text>
</comment>
<dbReference type="GO" id="GO:0004573">
    <property type="term" value="F:Glc3Man9GlcNAc2 oligosaccharide glucosidase activity"/>
    <property type="evidence" value="ECO:0007669"/>
    <property type="project" value="UniProtKB-UniRule"/>
</dbReference>
<comment type="subcellular location">
    <subcellularLocation>
        <location evidence="1 13">Endoplasmic reticulum membrane</location>
        <topology evidence="1 13">Single-pass type II membrane protein</topology>
    </subcellularLocation>
</comment>
<protein>
    <recommendedName>
        <fullName evidence="11 13">Mannosyl-oligosaccharide glucosidase</fullName>
        <ecNumber evidence="11 13">3.2.1.106</ecNumber>
    </recommendedName>
    <alternativeName>
        <fullName evidence="14">Glucosidase I</fullName>
    </alternativeName>
</protein>
<evidence type="ECO:0000256" key="1">
    <source>
        <dbReference type="ARBA" id="ARBA00004648"/>
    </source>
</evidence>
<dbReference type="Pfam" id="PF16923">
    <property type="entry name" value="Glyco_hydro_63N"/>
    <property type="match status" value="1"/>
</dbReference>
<dbReference type="Proteomes" id="UP000326924">
    <property type="component" value="Unassembled WGS sequence"/>
</dbReference>
<dbReference type="GO" id="GO:0009311">
    <property type="term" value="P:oligosaccharide metabolic process"/>
    <property type="evidence" value="ECO:0007669"/>
    <property type="project" value="UniProtKB-UniRule"/>
</dbReference>
<keyword evidence="3" id="KW-0812">Transmembrane</keyword>
<comment type="function">
    <text evidence="13">Cleaves the distal alpha 1,2-linked glucose residue from the Glc(3)Man(9)GlcNAc(2) oligosaccharide precursor.</text>
</comment>
<evidence type="ECO:0000256" key="3">
    <source>
        <dbReference type="ARBA" id="ARBA00022692"/>
    </source>
</evidence>
<evidence type="ECO:0000256" key="5">
    <source>
        <dbReference type="ARBA" id="ARBA00022824"/>
    </source>
</evidence>
<keyword evidence="7" id="KW-1133">Transmembrane helix</keyword>
<dbReference type="InParanoid" id="A0A5J5EKW1"/>
<evidence type="ECO:0000256" key="7">
    <source>
        <dbReference type="ARBA" id="ARBA00022989"/>
    </source>
</evidence>
<comment type="pathway">
    <text evidence="14">Glycan metabolism; N-glycan degradation.</text>
</comment>
<dbReference type="OrthoDB" id="410058at2759"/>
<evidence type="ECO:0000256" key="13">
    <source>
        <dbReference type="RuleBase" id="RU368089"/>
    </source>
</evidence>
<feature type="chain" id="PRO_5023840115" description="Mannosyl-oligosaccharide glucosidase" evidence="15">
    <location>
        <begin position="34"/>
        <end position="874"/>
    </location>
</feature>
<comment type="caution">
    <text evidence="17">The sequence shown here is derived from an EMBL/GenBank/DDBJ whole genome shotgun (WGS) entry which is preliminary data.</text>
</comment>
<sequence length="874" mass="99505">MADHDPTVNTCSPLRRILHTLLVTLLVATTATAAEQSSESILLGEIARASNQSLLWGPYRPNLYFGIKPRVPDSFFAGLMWSHVNDFKSFQNTFRHQCEQGDNMAGYGWEEYDVRTGGRQVVHDTGNHIDLTTEFVKVEGGQNGGNWGVRIKGELRDDDKVRTAPAKKDTKTTLIFYVGNQGKGSIQLANEPDVKGLVGDVQLDGKLPVLGDFNVKVTTGPATNLPPQLGNADAWAERPLERTMYSSTQVPGLHTWKTKEIFVAKLQQNFKELQAKYGKENHPPPWQTFVMKPEFGPGNVHMIQKVFEGPFEFDVLYSSASAPEPMTSEILTQKIKENHETFLERFDKVFKRQAPFDTENYTEFAYNLFSNLLGGIGYFHGTSIVDRSYADEYLEEDEGFWEAAQEAQKRPASTKEEGPSELFTSIPSRPFFPRGFYWDEGFHLLPISEWDMDLTLNIVKSWFSLMDEDGWIAREQILGDEARSKVPPEFQTQYPHYANPPTLFFILTKFIDAFEATQASGAGTKADVLEGISTEELPSAHLHNPEAAIQFLREIYPKLRRHYQWFRTTQSGDIREWDREAFSTKEAYRWRGRTPEHCLTSGLDDYPRAIPPHTGELHVDLISWVGMMTNCIKRIAYTINEVEDAKEYEKIEYAVKRNIDDLHWSSKEEAYCDATIDDYEESIHVCHKGYISLFPVLLGLVDKDSEKLGKVLDLMEDPEQLWTEFGLRSLSKADPLFGTGENYWKGPIWINVNFLAVKRLAEYAAQTGPYQAQAARIYTKLRKALVENVYKNWKETGYAWEQYDSVSGRGQRTAHFLGWTSLVINLMSMPEMVAPPKAPVVEKVKAVVEEVVQKIEEAANADRLEELAEIRDEL</sequence>
<evidence type="ECO:0000256" key="9">
    <source>
        <dbReference type="ARBA" id="ARBA00023180"/>
    </source>
</evidence>
<proteinExistence type="inferred from homology"/>
<dbReference type="PANTHER" id="PTHR10412:SF11">
    <property type="entry name" value="MANNOSYL-OLIGOSACCHARIDE GLUCOSIDASE"/>
    <property type="match status" value="1"/>
</dbReference>
<name>A0A5J5EKW1_9PEZI</name>
<dbReference type="Pfam" id="PF03200">
    <property type="entry name" value="Glyco_hydro_63"/>
    <property type="match status" value="1"/>
</dbReference>
<evidence type="ECO:0000256" key="2">
    <source>
        <dbReference type="ARBA" id="ARBA00010833"/>
    </source>
</evidence>
<evidence type="ECO:0000313" key="17">
    <source>
        <dbReference type="EMBL" id="KAA8895843.1"/>
    </source>
</evidence>
<dbReference type="FunFam" id="1.50.10.10:FF:000027">
    <property type="entry name" value="Probable mannosyl-oligosaccharide glucosidase"/>
    <property type="match status" value="1"/>
</dbReference>
<dbReference type="InterPro" id="IPR031631">
    <property type="entry name" value="Glyco_hydro_63N"/>
</dbReference>
<dbReference type="GO" id="GO:0006487">
    <property type="term" value="P:protein N-linked glycosylation"/>
    <property type="evidence" value="ECO:0007669"/>
    <property type="project" value="UniProtKB-UniRule"/>
</dbReference>
<dbReference type="AlphaFoldDB" id="A0A5J5EKW1"/>
<keyword evidence="10 13" id="KW-0326">Glycosidase</keyword>
<feature type="signal peptide" evidence="15">
    <location>
        <begin position="1"/>
        <end position="33"/>
    </location>
</feature>
<evidence type="ECO:0000256" key="14">
    <source>
        <dbReference type="RuleBase" id="RU369107"/>
    </source>
</evidence>
<dbReference type="PROSITE" id="PS50151">
    <property type="entry name" value="UVR"/>
    <property type="match status" value="1"/>
</dbReference>
<dbReference type="InterPro" id="IPR038518">
    <property type="entry name" value="Glyco_hydro_63N_sf"/>
</dbReference>
<evidence type="ECO:0000259" key="16">
    <source>
        <dbReference type="PROSITE" id="PS50151"/>
    </source>
</evidence>
<evidence type="ECO:0000256" key="15">
    <source>
        <dbReference type="SAM" id="SignalP"/>
    </source>
</evidence>
<reference evidence="17 18" key="1">
    <citation type="submission" date="2019-09" db="EMBL/GenBank/DDBJ databases">
        <title>Draft genome of the ectomycorrhizal ascomycete Sphaerosporella brunnea.</title>
        <authorList>
            <consortium name="DOE Joint Genome Institute"/>
            <person name="Benucci G.M."/>
            <person name="Marozzi G."/>
            <person name="Antonielli L."/>
            <person name="Sanchez S."/>
            <person name="Marco P."/>
            <person name="Wang X."/>
            <person name="Falini L.B."/>
            <person name="Barry K."/>
            <person name="Haridas S."/>
            <person name="Lipzen A."/>
            <person name="Labutti K."/>
            <person name="Grigoriev I.V."/>
            <person name="Murat C."/>
            <person name="Martin F."/>
            <person name="Albertini E."/>
            <person name="Donnini D."/>
            <person name="Bonito G."/>
        </authorList>
    </citation>
    <scope>NUCLEOTIDE SEQUENCE [LARGE SCALE GENOMIC DNA]</scope>
    <source>
        <strain evidence="17 18">Sb_GMNB300</strain>
    </source>
</reference>
<keyword evidence="15" id="KW-0732">Signal</keyword>
<keyword evidence="9 14" id="KW-0325">Glycoprotein</keyword>
<dbReference type="InterPro" id="IPR004888">
    <property type="entry name" value="Glycoside_hydrolase_63"/>
</dbReference>
<keyword evidence="6" id="KW-0735">Signal-anchor</keyword>
<dbReference type="EMBL" id="VXIS01000240">
    <property type="protein sequence ID" value="KAA8895843.1"/>
    <property type="molecule type" value="Genomic_DNA"/>
</dbReference>
<accession>A0A5J5EKW1</accession>
<dbReference type="InterPro" id="IPR031335">
    <property type="entry name" value="Glyco_hydro_63_C"/>
</dbReference>